<dbReference type="EMBL" id="MFJA01000039">
    <property type="protein sequence ID" value="OGG03127.1"/>
    <property type="molecule type" value="Genomic_DNA"/>
</dbReference>
<reference evidence="2 3" key="1">
    <citation type="journal article" date="2016" name="Nat. Commun.">
        <title>Thousands of microbial genomes shed light on interconnected biogeochemical processes in an aquifer system.</title>
        <authorList>
            <person name="Anantharaman K."/>
            <person name="Brown C.T."/>
            <person name="Hug L.A."/>
            <person name="Sharon I."/>
            <person name="Castelle C.J."/>
            <person name="Probst A.J."/>
            <person name="Thomas B.C."/>
            <person name="Singh A."/>
            <person name="Wilkins M.J."/>
            <person name="Karaoz U."/>
            <person name="Brodie E.L."/>
            <person name="Williams K.H."/>
            <person name="Hubbard S.S."/>
            <person name="Banfield J.F."/>
        </authorList>
    </citation>
    <scope>NUCLEOTIDE SEQUENCE [LARGE SCALE GENOMIC DNA]</scope>
</reference>
<protein>
    <recommendedName>
        <fullName evidence="1">Glucosamine/galactosamine-6-phosphate isomerase domain-containing protein</fullName>
    </recommendedName>
</protein>
<dbReference type="InterPro" id="IPR006148">
    <property type="entry name" value="Glc/Gal-6P_isomerase"/>
</dbReference>
<dbReference type="STRING" id="1798371.A2W14_04670"/>
<dbReference type="Proteomes" id="UP000176665">
    <property type="component" value="Unassembled WGS sequence"/>
</dbReference>
<dbReference type="Gene3D" id="3.40.50.1360">
    <property type="match status" value="1"/>
</dbReference>
<organism evidence="2 3">
    <name type="scientific">Candidatus Gottesmanbacteria bacterium RBG_16_37_8</name>
    <dbReference type="NCBI Taxonomy" id="1798371"/>
    <lineage>
        <taxon>Bacteria</taxon>
        <taxon>Candidatus Gottesmaniibacteriota</taxon>
    </lineage>
</organism>
<evidence type="ECO:0000313" key="2">
    <source>
        <dbReference type="EMBL" id="OGG03127.1"/>
    </source>
</evidence>
<gene>
    <name evidence="2" type="ORF">A2W14_04670</name>
</gene>
<accession>A0A1F5YT32</accession>
<dbReference type="Pfam" id="PF01182">
    <property type="entry name" value="Glucosamine_iso"/>
    <property type="match status" value="1"/>
</dbReference>
<evidence type="ECO:0000313" key="3">
    <source>
        <dbReference type="Proteomes" id="UP000176665"/>
    </source>
</evidence>
<dbReference type="GO" id="GO:0005975">
    <property type="term" value="P:carbohydrate metabolic process"/>
    <property type="evidence" value="ECO:0007669"/>
    <property type="project" value="InterPro"/>
</dbReference>
<dbReference type="InterPro" id="IPR039104">
    <property type="entry name" value="6PGL"/>
</dbReference>
<proteinExistence type="predicted"/>
<evidence type="ECO:0000259" key="1">
    <source>
        <dbReference type="Pfam" id="PF01182"/>
    </source>
</evidence>
<dbReference type="SUPFAM" id="SSF100950">
    <property type="entry name" value="NagB/RpiA/CoA transferase-like"/>
    <property type="match status" value="1"/>
</dbReference>
<feature type="domain" description="Glucosamine/galactosamine-6-phosphate isomerase" evidence="1">
    <location>
        <begin position="42"/>
        <end position="250"/>
    </location>
</feature>
<dbReference type="AlphaFoldDB" id="A0A1F5YT32"/>
<dbReference type="PANTHER" id="PTHR11054:SF0">
    <property type="entry name" value="6-PHOSPHOGLUCONOLACTONASE"/>
    <property type="match status" value="1"/>
</dbReference>
<dbReference type="PANTHER" id="PTHR11054">
    <property type="entry name" value="6-PHOSPHOGLUCONOLACTONASE"/>
    <property type="match status" value="1"/>
</dbReference>
<comment type="caution">
    <text evidence="2">The sequence shown here is derived from an EMBL/GenBank/DDBJ whole genome shotgun (WGS) entry which is preliminary data.</text>
</comment>
<dbReference type="InterPro" id="IPR037171">
    <property type="entry name" value="NagB/RpiA_transferase-like"/>
</dbReference>
<sequence>MTEVIFFDPKLEFVQRESSKVLEFVKIKIIIVINLISVSKSRIWENGAELLIRRLEGVLKEGKRCLLLLSGGSAVNLYQRLAEYIDKSQFGSENLAVGQADERFQPDSPDEVNYRAIEKSGLIRVLKKKNISIYKIFQTENLAQSAGQYSRILDDLFKKYDYRMTVLGIGRDGHTAGLLPGYKHEWDKKTWVVGYENNGLYRQRISITAKTIGRLDYGMVVISGEEKREAMGKITGRRGNIDKIPGLLIHKIRQVDLVTEIKRGGNRN</sequence>
<name>A0A1F5YT32_9BACT</name>